<dbReference type="PANTHER" id="PTHR11309:SF47">
    <property type="entry name" value="FRIZZLED"/>
    <property type="match status" value="1"/>
</dbReference>
<evidence type="ECO:0000259" key="6">
    <source>
        <dbReference type="PROSITE" id="PS50038"/>
    </source>
</evidence>
<feature type="signal peptide" evidence="5">
    <location>
        <begin position="1"/>
        <end position="28"/>
    </location>
</feature>
<dbReference type="SUPFAM" id="SSF63501">
    <property type="entry name" value="Frizzled cysteine-rich domain"/>
    <property type="match status" value="1"/>
</dbReference>
<gene>
    <name evidence="7" type="ORF">Pmani_019915</name>
</gene>
<dbReference type="GO" id="GO:0035567">
    <property type="term" value="P:non-canonical Wnt signaling pathway"/>
    <property type="evidence" value="ECO:0007669"/>
    <property type="project" value="TreeGrafter"/>
</dbReference>
<feature type="region of interest" description="Disordered" evidence="4">
    <location>
        <begin position="168"/>
        <end position="196"/>
    </location>
</feature>
<name>A0AAE1PH91_9EUCA</name>
<dbReference type="SMART" id="SM00063">
    <property type="entry name" value="FRI"/>
    <property type="match status" value="1"/>
</dbReference>
<dbReference type="Proteomes" id="UP001292094">
    <property type="component" value="Unassembled WGS sequence"/>
</dbReference>
<dbReference type="AlphaFoldDB" id="A0AAE1PH91"/>
<keyword evidence="2 3" id="KW-1015">Disulfide bond</keyword>
<comment type="caution">
    <text evidence="7">The sequence shown here is derived from an EMBL/GenBank/DDBJ whole genome shotgun (WGS) entry which is preliminary data.</text>
</comment>
<comment type="caution">
    <text evidence="3">Lacks conserved residue(s) required for the propagation of feature annotation.</text>
</comment>
<feature type="disulfide bond" evidence="3">
    <location>
        <begin position="50"/>
        <end position="96"/>
    </location>
</feature>
<organism evidence="7 8">
    <name type="scientific">Petrolisthes manimaculis</name>
    <dbReference type="NCBI Taxonomy" id="1843537"/>
    <lineage>
        <taxon>Eukaryota</taxon>
        <taxon>Metazoa</taxon>
        <taxon>Ecdysozoa</taxon>
        <taxon>Arthropoda</taxon>
        <taxon>Crustacea</taxon>
        <taxon>Multicrustacea</taxon>
        <taxon>Malacostraca</taxon>
        <taxon>Eumalacostraca</taxon>
        <taxon>Eucarida</taxon>
        <taxon>Decapoda</taxon>
        <taxon>Pleocyemata</taxon>
        <taxon>Anomura</taxon>
        <taxon>Galatheoidea</taxon>
        <taxon>Porcellanidae</taxon>
        <taxon>Petrolisthes</taxon>
    </lineage>
</organism>
<evidence type="ECO:0000256" key="5">
    <source>
        <dbReference type="SAM" id="SignalP"/>
    </source>
</evidence>
<evidence type="ECO:0000256" key="3">
    <source>
        <dbReference type="PROSITE-ProRule" id="PRU00090"/>
    </source>
</evidence>
<evidence type="ECO:0000256" key="4">
    <source>
        <dbReference type="SAM" id="MobiDB-lite"/>
    </source>
</evidence>
<keyword evidence="8" id="KW-1185">Reference proteome</keyword>
<dbReference type="InterPro" id="IPR036790">
    <property type="entry name" value="Frizzled_dom_sf"/>
</dbReference>
<reference evidence="7" key="1">
    <citation type="submission" date="2023-11" db="EMBL/GenBank/DDBJ databases">
        <title>Genome assemblies of two species of porcelain crab, Petrolisthes cinctipes and Petrolisthes manimaculis (Anomura: Porcellanidae).</title>
        <authorList>
            <person name="Angst P."/>
        </authorList>
    </citation>
    <scope>NUCLEOTIDE SEQUENCE</scope>
    <source>
        <strain evidence="7">PB745_02</strain>
        <tissue evidence="7">Gill</tissue>
    </source>
</reference>
<feature type="compositionally biased region" description="Acidic residues" evidence="4">
    <location>
        <begin position="176"/>
        <end position="194"/>
    </location>
</feature>
<dbReference type="GO" id="GO:0060070">
    <property type="term" value="P:canonical Wnt signaling pathway"/>
    <property type="evidence" value="ECO:0007669"/>
    <property type="project" value="TreeGrafter"/>
</dbReference>
<dbReference type="PROSITE" id="PS50038">
    <property type="entry name" value="FZ"/>
    <property type="match status" value="1"/>
</dbReference>
<dbReference type="GO" id="GO:0005886">
    <property type="term" value="C:plasma membrane"/>
    <property type="evidence" value="ECO:0007669"/>
    <property type="project" value="TreeGrafter"/>
</dbReference>
<keyword evidence="1" id="KW-0217">Developmental protein</keyword>
<dbReference type="InterPro" id="IPR015526">
    <property type="entry name" value="Frizzled/SFRP"/>
</dbReference>
<feature type="disulfide bond" evidence="3">
    <location>
        <begin position="42"/>
        <end position="103"/>
    </location>
</feature>
<evidence type="ECO:0000256" key="2">
    <source>
        <dbReference type="ARBA" id="ARBA00023157"/>
    </source>
</evidence>
<evidence type="ECO:0000313" key="8">
    <source>
        <dbReference type="Proteomes" id="UP001292094"/>
    </source>
</evidence>
<dbReference type="GO" id="GO:0042813">
    <property type="term" value="F:Wnt receptor activity"/>
    <property type="evidence" value="ECO:0007669"/>
    <property type="project" value="TreeGrafter"/>
</dbReference>
<dbReference type="EMBL" id="JAWZYT010001902">
    <property type="protein sequence ID" value="KAK4308323.1"/>
    <property type="molecule type" value="Genomic_DNA"/>
</dbReference>
<evidence type="ECO:0000313" key="7">
    <source>
        <dbReference type="EMBL" id="KAK4308323.1"/>
    </source>
</evidence>
<dbReference type="Gene3D" id="1.10.2000.10">
    <property type="entry name" value="Frizzled cysteine-rich domain"/>
    <property type="match status" value="1"/>
</dbReference>
<dbReference type="GO" id="GO:0017147">
    <property type="term" value="F:Wnt-protein binding"/>
    <property type="evidence" value="ECO:0007669"/>
    <property type="project" value="TreeGrafter"/>
</dbReference>
<keyword evidence="5" id="KW-0732">Signal</keyword>
<evidence type="ECO:0000256" key="1">
    <source>
        <dbReference type="ARBA" id="ARBA00022473"/>
    </source>
</evidence>
<feature type="chain" id="PRO_5042297751" description="FZ domain-containing protein" evidence="5">
    <location>
        <begin position="29"/>
        <end position="375"/>
    </location>
</feature>
<accession>A0AAE1PH91</accession>
<protein>
    <recommendedName>
        <fullName evidence="6">FZ domain-containing protein</fullName>
    </recommendedName>
</protein>
<proteinExistence type="predicted"/>
<dbReference type="InterPro" id="IPR020067">
    <property type="entry name" value="Frizzled_dom"/>
</dbReference>
<dbReference type="Pfam" id="PF01392">
    <property type="entry name" value="Fz"/>
    <property type="match status" value="1"/>
</dbReference>
<feature type="disulfide bond" evidence="3">
    <location>
        <begin position="117"/>
        <end position="141"/>
    </location>
</feature>
<sequence length="375" mass="41280">MAQRKSSLHLPWTSSQLLLVLMFLCTVGHPISIPIEDAVQPCEALKEGACAELGYQSTLFTNLMNHKSEDLASQELLTFLPLLQMECADVLREFLCALYMPVCTNSGFHLPPCRSLCKQALEGCSGVMEELGLTWPAKFDCTRFPEHHELMCLMSLNHSSFMTSPTLAPFPPPTELELDPEPEPEPEPESEPEEVDPRLTQCLSNADCIFERSVCRGGECVCEYPRTWGPTGCEETQILGGLCTSHSQCTAVTPQAMCNNSVCTCVLPFTNYNNLACIHGSGVGALCYNDAQCRAVNNFSFCRFLVEGVVGTCTCDPDQFIDTRGQCVPRLGGRCYKGDCPRQLGAALCQRGRDAVPKCFCRKKAVQRRGVCVMT</sequence>
<dbReference type="PANTHER" id="PTHR11309">
    <property type="entry name" value="FRIZZLED"/>
    <property type="match status" value="1"/>
</dbReference>
<feature type="domain" description="FZ" evidence="6">
    <location>
        <begin position="37"/>
        <end position="155"/>
    </location>
</feature>